<dbReference type="InterPro" id="IPR002213">
    <property type="entry name" value="UDP_glucos_trans"/>
</dbReference>
<evidence type="ECO:0000256" key="4">
    <source>
        <dbReference type="SAM" id="Phobius"/>
    </source>
</evidence>
<accession>A0A310SIQ0</accession>
<feature type="signal peptide" evidence="5">
    <location>
        <begin position="1"/>
        <end position="26"/>
    </location>
</feature>
<comment type="similarity">
    <text evidence="1">Belongs to the UDP-glycosyltransferase family.</text>
</comment>
<evidence type="ECO:0000313" key="6">
    <source>
        <dbReference type="EMBL" id="OAD62501.1"/>
    </source>
</evidence>
<dbReference type="GO" id="GO:0008194">
    <property type="term" value="F:UDP-glycosyltransferase activity"/>
    <property type="evidence" value="ECO:0007669"/>
    <property type="project" value="InterPro"/>
</dbReference>
<organism evidence="6 7">
    <name type="scientific">Eufriesea mexicana</name>
    <dbReference type="NCBI Taxonomy" id="516756"/>
    <lineage>
        <taxon>Eukaryota</taxon>
        <taxon>Metazoa</taxon>
        <taxon>Ecdysozoa</taxon>
        <taxon>Arthropoda</taxon>
        <taxon>Hexapoda</taxon>
        <taxon>Insecta</taxon>
        <taxon>Pterygota</taxon>
        <taxon>Neoptera</taxon>
        <taxon>Endopterygota</taxon>
        <taxon>Hymenoptera</taxon>
        <taxon>Apocrita</taxon>
        <taxon>Aculeata</taxon>
        <taxon>Apoidea</taxon>
        <taxon>Anthophila</taxon>
        <taxon>Apidae</taxon>
        <taxon>Eufriesea</taxon>
    </lineage>
</organism>
<dbReference type="OrthoDB" id="5835829at2759"/>
<sequence length="655" mass="75528">MRNMDHSVTSLIFFLCVLCVTTQTKCYRILAIVSTPSYSHQIPYRRLWLELHERGHEIVLVTTNPIPGIKSPNFTQIDISKSFATLRTTNFVQQMLEGQTWTNFVMNEMFDLSKNFARYVFEAPEMKMIYASDSNAKFDVFLTELIYVPGLYAFAYRFNVPVIGTDAKFSLKNCIVSIVTEIETREGHSDRLSELNLTEWLVPNPVSMQLFFDKAHLDIYQSRCVIDYICIHFSRSSMKRLSSMGVTSFIEHVLGGLVLPSHESTWEMQWNTGSNLPFTKRLSNFVTIWRLIYYMYHDLFPAHQKLAESYLGPLPPLLDIVKNTSVYFVDQSDVFTSARPKLANMITFTSFHIEENLDPLPKDLQEFVDGADAGFIYFSLGSNARSADLPMELRRMFCDVFAKLPYRVVWKFETELDEKPANVYTGKWFSQQAILAHPNIKLFIMQGGLQSTEETIHFGVPTIVFPVLCDQDCQATKMDALGIGKHLEIGTVTKEEFRNTVVEIITNKDYKKRMMRFRNLTKDTPYDLVKYLAWWTEYVVRSDGAPHLRSSLTRQPWYQYCDMDIVVFLTIVTILIVSNTLSLVAKLIVYSYKRLRSTGEAVHYTVPVLGSPVLSDQEFQLKMLKSHGVANRLDLETLTKDQLEATIREMMSNKE</sequence>
<dbReference type="SUPFAM" id="SSF53756">
    <property type="entry name" value="UDP-Glycosyltransferase/glycogen phosphorylase"/>
    <property type="match status" value="2"/>
</dbReference>
<protein>
    <submittedName>
        <fullName evidence="6">Ecdysteroid UDP-glucosyltransferase</fullName>
    </submittedName>
</protein>
<dbReference type="InterPro" id="IPR050271">
    <property type="entry name" value="UDP-glycosyltransferase"/>
</dbReference>
<name>A0A310SIQ0_9HYME</name>
<dbReference type="Pfam" id="PF00201">
    <property type="entry name" value="UDPGT"/>
    <property type="match status" value="1"/>
</dbReference>
<dbReference type="PANTHER" id="PTHR48043">
    <property type="entry name" value="EG:EG0003.4 PROTEIN-RELATED"/>
    <property type="match status" value="1"/>
</dbReference>
<keyword evidence="4" id="KW-0812">Transmembrane</keyword>
<reference evidence="6 7" key="1">
    <citation type="submission" date="2015-07" db="EMBL/GenBank/DDBJ databases">
        <title>The genome of Eufriesea mexicana.</title>
        <authorList>
            <person name="Pan H."/>
            <person name="Kapheim K."/>
        </authorList>
    </citation>
    <scope>NUCLEOTIDE SEQUENCE [LARGE SCALE GENOMIC DNA]</scope>
    <source>
        <strain evidence="6">0111107269</strain>
        <tissue evidence="6">Whole body</tissue>
    </source>
</reference>
<dbReference type="FunFam" id="3.40.50.2000:FF:000050">
    <property type="entry name" value="UDP-glucuronosyltransferase"/>
    <property type="match status" value="1"/>
</dbReference>
<evidence type="ECO:0000256" key="2">
    <source>
        <dbReference type="ARBA" id="ARBA00022676"/>
    </source>
</evidence>
<keyword evidence="4" id="KW-0472">Membrane</keyword>
<feature type="chain" id="PRO_5016369984" evidence="5">
    <location>
        <begin position="27"/>
        <end position="655"/>
    </location>
</feature>
<dbReference type="AlphaFoldDB" id="A0A310SIQ0"/>
<proteinExistence type="inferred from homology"/>
<dbReference type="Proteomes" id="UP000250275">
    <property type="component" value="Unassembled WGS sequence"/>
</dbReference>
<dbReference type="PANTHER" id="PTHR48043:SF159">
    <property type="entry name" value="EG:EG0003.4 PROTEIN-RELATED"/>
    <property type="match status" value="1"/>
</dbReference>
<keyword evidence="4" id="KW-1133">Transmembrane helix</keyword>
<evidence type="ECO:0000256" key="5">
    <source>
        <dbReference type="SAM" id="SignalP"/>
    </source>
</evidence>
<keyword evidence="2" id="KW-0328">Glycosyltransferase</keyword>
<dbReference type="CDD" id="cd03784">
    <property type="entry name" value="GT1_Gtf-like"/>
    <property type="match status" value="1"/>
</dbReference>
<dbReference type="PROSITE" id="PS00375">
    <property type="entry name" value="UDPGT"/>
    <property type="match status" value="1"/>
</dbReference>
<keyword evidence="7" id="KW-1185">Reference proteome</keyword>
<dbReference type="InterPro" id="IPR035595">
    <property type="entry name" value="UDP_glycos_trans_CS"/>
</dbReference>
<keyword evidence="3 6" id="KW-0808">Transferase</keyword>
<evidence type="ECO:0000256" key="1">
    <source>
        <dbReference type="ARBA" id="ARBA00009995"/>
    </source>
</evidence>
<feature type="transmembrane region" description="Helical" evidence="4">
    <location>
        <begin position="565"/>
        <end position="589"/>
    </location>
</feature>
<evidence type="ECO:0000256" key="3">
    <source>
        <dbReference type="ARBA" id="ARBA00022679"/>
    </source>
</evidence>
<dbReference type="Gene3D" id="3.40.50.2000">
    <property type="entry name" value="Glycogen Phosphorylase B"/>
    <property type="match status" value="2"/>
</dbReference>
<gene>
    <name evidence="6" type="ORF">WN48_07379</name>
</gene>
<keyword evidence="5" id="KW-0732">Signal</keyword>
<dbReference type="EMBL" id="KQ759863">
    <property type="protein sequence ID" value="OAD62501.1"/>
    <property type="molecule type" value="Genomic_DNA"/>
</dbReference>
<evidence type="ECO:0000313" key="7">
    <source>
        <dbReference type="Proteomes" id="UP000250275"/>
    </source>
</evidence>